<organism evidence="13 14">
    <name type="scientific">Acidaminobacter hydrogenoformans DSM 2784</name>
    <dbReference type="NCBI Taxonomy" id="1120920"/>
    <lineage>
        <taxon>Bacteria</taxon>
        <taxon>Bacillati</taxon>
        <taxon>Bacillota</taxon>
        <taxon>Clostridia</taxon>
        <taxon>Peptostreptococcales</taxon>
        <taxon>Acidaminobacteraceae</taxon>
        <taxon>Acidaminobacter</taxon>
    </lineage>
</organism>
<feature type="transmembrane region" description="Helical" evidence="12">
    <location>
        <begin position="75"/>
        <end position="97"/>
    </location>
</feature>
<dbReference type="Gene3D" id="1.20.1730.10">
    <property type="entry name" value="Sodium/glucose cotransporter"/>
    <property type="match status" value="1"/>
</dbReference>
<dbReference type="RefSeq" id="WP_092590104.1">
    <property type="nucleotide sequence ID" value="NZ_FMWL01000005.1"/>
</dbReference>
<feature type="transmembrane region" description="Helical" evidence="12">
    <location>
        <begin position="400"/>
        <end position="418"/>
    </location>
</feature>
<comment type="similarity">
    <text evidence="2 11">Belongs to the sodium:solute symporter (SSF) (TC 2.A.21) family.</text>
</comment>
<gene>
    <name evidence="13" type="ORF">SAMN03080599_01314</name>
</gene>
<dbReference type="Pfam" id="PF00474">
    <property type="entry name" value="SSF"/>
    <property type="match status" value="1"/>
</dbReference>
<proteinExistence type="inferred from homology"/>
<keyword evidence="10" id="KW-0739">Sodium transport</keyword>
<feature type="transmembrane region" description="Helical" evidence="12">
    <location>
        <begin position="46"/>
        <end position="69"/>
    </location>
</feature>
<dbReference type="InterPro" id="IPR001734">
    <property type="entry name" value="Na/solute_symporter"/>
</dbReference>
<feature type="transmembrane region" description="Helical" evidence="12">
    <location>
        <begin position="270"/>
        <end position="295"/>
    </location>
</feature>
<dbReference type="EMBL" id="FMWL01000005">
    <property type="protein sequence ID" value="SCZ78580.1"/>
    <property type="molecule type" value="Genomic_DNA"/>
</dbReference>
<evidence type="ECO:0000256" key="12">
    <source>
        <dbReference type="SAM" id="Phobius"/>
    </source>
</evidence>
<dbReference type="NCBIfam" id="TIGR00813">
    <property type="entry name" value="sss"/>
    <property type="match status" value="1"/>
</dbReference>
<keyword evidence="8" id="KW-0406">Ion transport</keyword>
<dbReference type="OrthoDB" id="9766407at2"/>
<evidence type="ECO:0000256" key="11">
    <source>
        <dbReference type="RuleBase" id="RU362091"/>
    </source>
</evidence>
<keyword evidence="5 12" id="KW-0812">Transmembrane</keyword>
<evidence type="ECO:0000256" key="3">
    <source>
        <dbReference type="ARBA" id="ARBA00022448"/>
    </source>
</evidence>
<feature type="transmembrane region" description="Helical" evidence="12">
    <location>
        <begin position="182"/>
        <end position="200"/>
    </location>
</feature>
<feature type="transmembrane region" description="Helical" evidence="12">
    <location>
        <begin position="231"/>
        <end position="249"/>
    </location>
</feature>
<keyword evidence="14" id="KW-1185">Reference proteome</keyword>
<keyword evidence="7" id="KW-0915">Sodium</keyword>
<evidence type="ECO:0000256" key="10">
    <source>
        <dbReference type="ARBA" id="ARBA00023201"/>
    </source>
</evidence>
<accession>A0A1G5RXV7</accession>
<sequence>MLSILDTGIIIVYLISMIVMGYTLGKGNKTSNDYFLANRAMPWLPVGFSVAATMISANGFVGGPGWAYQDGIRPYMVNIGVPLAIFFVMLTSMPIIYHLKITSVYEYVEMRLGVKTRVLTVIGFLSNSIIQISSMVFIPALILRTFTGWRLEVIVPVIVLVAILYTLLGGIKAVIWTDLIQMLVLWGGLFIAMAIILNGLELGFMETVQIGKEAGKLAAFDFSLKLSSANTFWATLIGGTFMWLRYFGFDQGQVQRMLTSKSMKGLKRSFLFSAVMMNVMYFTFMILGVLLYVYFEGATFSNANEIMITFIQNNLPVGLIGLLIAGVFAAAMSSIDSLLNSMTTVFVKDIYERFFVKAERETTLKFSMTISLLWGICIIFVTLFSFSGTTRSVLDTVGSYISYISGPMCGAFILAMATKRANDEGVTLGVVIGFALTLYFGKTAGANWLWNPAVGAGSTMLIGYLASLVSKPKTESAATDQFTILGMREYLIRNNHSTEDGVSCLPLHMDRYTWLVLMFFMAQYVVLAALQY</sequence>
<feature type="transmembrane region" description="Helical" evidence="12">
    <location>
        <begin position="425"/>
        <end position="442"/>
    </location>
</feature>
<dbReference type="InterPro" id="IPR038377">
    <property type="entry name" value="Na/Glc_symporter_sf"/>
</dbReference>
<evidence type="ECO:0000256" key="2">
    <source>
        <dbReference type="ARBA" id="ARBA00006434"/>
    </source>
</evidence>
<dbReference type="STRING" id="1120920.SAMN03080599_01314"/>
<evidence type="ECO:0000256" key="9">
    <source>
        <dbReference type="ARBA" id="ARBA00023136"/>
    </source>
</evidence>
<evidence type="ECO:0000313" key="13">
    <source>
        <dbReference type="EMBL" id="SCZ78580.1"/>
    </source>
</evidence>
<dbReference type="Proteomes" id="UP000199208">
    <property type="component" value="Unassembled WGS sequence"/>
</dbReference>
<dbReference type="PANTHER" id="PTHR42985:SF40">
    <property type="entry name" value="LD47995P-RELATED"/>
    <property type="match status" value="1"/>
</dbReference>
<keyword evidence="4" id="KW-1003">Cell membrane</keyword>
<evidence type="ECO:0000256" key="7">
    <source>
        <dbReference type="ARBA" id="ARBA00023053"/>
    </source>
</evidence>
<evidence type="ECO:0000256" key="5">
    <source>
        <dbReference type="ARBA" id="ARBA00022692"/>
    </source>
</evidence>
<dbReference type="CDD" id="cd11494">
    <property type="entry name" value="SLC5sbd_NIS-like_u2"/>
    <property type="match status" value="1"/>
</dbReference>
<dbReference type="PROSITE" id="PS50283">
    <property type="entry name" value="NA_SOLUT_SYMP_3"/>
    <property type="match status" value="1"/>
</dbReference>
<feature type="transmembrane region" description="Helical" evidence="12">
    <location>
        <begin position="512"/>
        <end position="530"/>
    </location>
</feature>
<keyword evidence="6 12" id="KW-1133">Transmembrane helix</keyword>
<dbReference type="GO" id="GO:0015293">
    <property type="term" value="F:symporter activity"/>
    <property type="evidence" value="ECO:0007669"/>
    <property type="project" value="TreeGrafter"/>
</dbReference>
<feature type="transmembrane region" description="Helical" evidence="12">
    <location>
        <begin position="154"/>
        <end position="175"/>
    </location>
</feature>
<feature type="transmembrane region" description="Helical" evidence="12">
    <location>
        <begin position="6"/>
        <end position="25"/>
    </location>
</feature>
<feature type="transmembrane region" description="Helical" evidence="12">
    <location>
        <begin position="315"/>
        <end position="335"/>
    </location>
</feature>
<evidence type="ECO:0000256" key="8">
    <source>
        <dbReference type="ARBA" id="ARBA00023065"/>
    </source>
</evidence>
<evidence type="ECO:0000256" key="6">
    <source>
        <dbReference type="ARBA" id="ARBA00022989"/>
    </source>
</evidence>
<keyword evidence="9 12" id="KW-0472">Membrane</keyword>
<feature type="transmembrane region" description="Helical" evidence="12">
    <location>
        <begin position="118"/>
        <end position="142"/>
    </location>
</feature>
<evidence type="ECO:0000313" key="14">
    <source>
        <dbReference type="Proteomes" id="UP000199208"/>
    </source>
</evidence>
<evidence type="ECO:0000256" key="1">
    <source>
        <dbReference type="ARBA" id="ARBA00004651"/>
    </source>
</evidence>
<dbReference type="GO" id="GO:0005886">
    <property type="term" value="C:plasma membrane"/>
    <property type="evidence" value="ECO:0007669"/>
    <property type="project" value="UniProtKB-SubCell"/>
</dbReference>
<comment type="subcellular location">
    <subcellularLocation>
        <location evidence="1">Cell membrane</location>
        <topology evidence="1">Multi-pass membrane protein</topology>
    </subcellularLocation>
</comment>
<protein>
    <submittedName>
        <fullName evidence="13">Transporter, SSS family</fullName>
    </submittedName>
</protein>
<dbReference type="PANTHER" id="PTHR42985">
    <property type="entry name" value="SODIUM-COUPLED MONOCARBOXYLATE TRANSPORTER"/>
    <property type="match status" value="1"/>
</dbReference>
<evidence type="ECO:0000256" key="4">
    <source>
        <dbReference type="ARBA" id="ARBA00022475"/>
    </source>
</evidence>
<name>A0A1G5RXV7_9FIRM</name>
<reference evidence="13 14" key="1">
    <citation type="submission" date="2016-10" db="EMBL/GenBank/DDBJ databases">
        <authorList>
            <person name="de Groot N.N."/>
        </authorList>
    </citation>
    <scope>NUCLEOTIDE SEQUENCE [LARGE SCALE GENOMIC DNA]</scope>
    <source>
        <strain evidence="13 14">DSM 2784</strain>
    </source>
</reference>
<dbReference type="GO" id="GO:0006814">
    <property type="term" value="P:sodium ion transport"/>
    <property type="evidence" value="ECO:0007669"/>
    <property type="project" value="UniProtKB-KW"/>
</dbReference>
<dbReference type="InterPro" id="IPR051163">
    <property type="entry name" value="Sodium:Solute_Symporter_SSF"/>
</dbReference>
<dbReference type="AlphaFoldDB" id="A0A1G5RXV7"/>
<keyword evidence="3" id="KW-0813">Transport</keyword>
<feature type="transmembrane region" description="Helical" evidence="12">
    <location>
        <begin position="366"/>
        <end position="388"/>
    </location>
</feature>